<name>A0ABU5E004_9PROT</name>
<evidence type="ECO:0000256" key="1">
    <source>
        <dbReference type="ARBA" id="ARBA00023002"/>
    </source>
</evidence>
<organism evidence="3 4">
    <name type="scientific">Dongia rigui</name>
    <dbReference type="NCBI Taxonomy" id="940149"/>
    <lineage>
        <taxon>Bacteria</taxon>
        <taxon>Pseudomonadati</taxon>
        <taxon>Pseudomonadota</taxon>
        <taxon>Alphaproteobacteria</taxon>
        <taxon>Rhodospirillales</taxon>
        <taxon>Dongiaceae</taxon>
        <taxon>Dongia</taxon>
    </lineage>
</organism>
<evidence type="ECO:0000313" key="3">
    <source>
        <dbReference type="EMBL" id="MDY0872912.1"/>
    </source>
</evidence>
<dbReference type="EMBL" id="JAXCLX010000002">
    <property type="protein sequence ID" value="MDY0872912.1"/>
    <property type="molecule type" value="Genomic_DNA"/>
</dbReference>
<dbReference type="PANTHER" id="PTHR13847:SF201">
    <property type="entry name" value="PUTATIBE OXIDOREDUCTASE"/>
    <property type="match status" value="1"/>
</dbReference>
<dbReference type="RefSeq" id="WP_320501383.1">
    <property type="nucleotide sequence ID" value="NZ_JAXCLX010000002.1"/>
</dbReference>
<dbReference type="GO" id="GO:0016491">
    <property type="term" value="F:oxidoreductase activity"/>
    <property type="evidence" value="ECO:0007669"/>
    <property type="project" value="UniProtKB-KW"/>
</dbReference>
<evidence type="ECO:0000259" key="2">
    <source>
        <dbReference type="Pfam" id="PF01266"/>
    </source>
</evidence>
<reference evidence="3 4" key="1">
    <citation type="journal article" date="2013" name="Antonie Van Leeuwenhoek">
        <title>Dongia rigui sp. nov., isolated from freshwater of a large wetland in Korea.</title>
        <authorList>
            <person name="Baik K.S."/>
            <person name="Hwang Y.M."/>
            <person name="Choi J.S."/>
            <person name="Kwon J."/>
            <person name="Seong C.N."/>
        </authorList>
    </citation>
    <scope>NUCLEOTIDE SEQUENCE [LARGE SCALE GENOMIC DNA]</scope>
    <source>
        <strain evidence="3 4">04SU4-P</strain>
    </source>
</reference>
<protein>
    <submittedName>
        <fullName evidence="3">FAD-dependent oxidoreductase</fullName>
        <ecNumber evidence="3">1.-.-.-</ecNumber>
    </submittedName>
</protein>
<dbReference type="Gene3D" id="3.50.50.60">
    <property type="entry name" value="FAD/NAD(P)-binding domain"/>
    <property type="match status" value="1"/>
</dbReference>
<dbReference type="Proteomes" id="UP001271769">
    <property type="component" value="Unassembled WGS sequence"/>
</dbReference>
<dbReference type="Gene3D" id="3.30.9.10">
    <property type="entry name" value="D-Amino Acid Oxidase, subunit A, domain 2"/>
    <property type="match status" value="1"/>
</dbReference>
<evidence type="ECO:0000313" key="4">
    <source>
        <dbReference type="Proteomes" id="UP001271769"/>
    </source>
</evidence>
<dbReference type="EC" id="1.-.-.-" evidence="3"/>
<dbReference type="Pfam" id="PF01266">
    <property type="entry name" value="DAO"/>
    <property type="match status" value="1"/>
</dbReference>
<feature type="domain" description="FAD dependent oxidoreductase" evidence="2">
    <location>
        <begin position="38"/>
        <end position="387"/>
    </location>
</feature>
<gene>
    <name evidence="3" type="ORF">SMD31_13300</name>
</gene>
<proteinExistence type="predicted"/>
<accession>A0ABU5E004</accession>
<dbReference type="SUPFAM" id="SSF51905">
    <property type="entry name" value="FAD/NAD(P)-binding domain"/>
    <property type="match status" value="1"/>
</dbReference>
<keyword evidence="1 3" id="KW-0560">Oxidoreductase</keyword>
<dbReference type="PANTHER" id="PTHR13847">
    <property type="entry name" value="SARCOSINE DEHYDROGENASE-RELATED"/>
    <property type="match status" value="1"/>
</dbReference>
<sequence>MSGLTRKRDLRSGRPLWLATRQPATPHRPLTRSIKAEIVVIGAGVSGALVTDALLLAGHDVTVLDRRGPVRGSTAASTALLQFEIDTPLIQLGRKIGKDNAIRAYWRSTTGVDYLRHRIMELGIACDFAERETLYLSGDQLNATALKREVAARQKAGLRSIYLDRGELRRISGIERSGASLSRGSGELDPVKLVTALWRSASLRGARILSPVEVTDIASRRGGVDILTSAGHEIAARNLVIATGYETPKFLKRSDLKIVSSWAYATKPQTRALWPERRLIWEASDPYLYLRASADGRIIVGGEDEDFSDEAKRDALLPQKVEAIGRKLKRLFPHVDVTADYAWTGCFGQSDTGLPLIGALPGRPHCYAVLGYGGNGITFSAIAAQIIQRELAGHQDPDAKLFAFRR</sequence>
<dbReference type="InterPro" id="IPR036188">
    <property type="entry name" value="FAD/NAD-bd_sf"/>
</dbReference>
<comment type="caution">
    <text evidence="3">The sequence shown here is derived from an EMBL/GenBank/DDBJ whole genome shotgun (WGS) entry which is preliminary data.</text>
</comment>
<dbReference type="InterPro" id="IPR006076">
    <property type="entry name" value="FAD-dep_OxRdtase"/>
</dbReference>
<keyword evidence="4" id="KW-1185">Reference proteome</keyword>